<evidence type="ECO:0000313" key="7">
    <source>
        <dbReference type="EMBL" id="CAD7702006.1"/>
    </source>
</evidence>
<dbReference type="Pfam" id="PF04117">
    <property type="entry name" value="Mpv17_PMP22"/>
    <property type="match status" value="1"/>
</dbReference>
<dbReference type="Proteomes" id="UP000708148">
    <property type="component" value="Unassembled WGS sequence"/>
</dbReference>
<comment type="caution">
    <text evidence="7">The sequence shown here is derived from an EMBL/GenBank/DDBJ whole genome shotgun (WGS) entry which is preliminary data.</text>
</comment>
<evidence type="ECO:0000256" key="1">
    <source>
        <dbReference type="ARBA" id="ARBA00004141"/>
    </source>
</evidence>
<keyword evidence="4" id="KW-1133">Transmembrane helix</keyword>
<evidence type="ECO:0000256" key="4">
    <source>
        <dbReference type="ARBA" id="ARBA00022989"/>
    </source>
</evidence>
<evidence type="ECO:0000256" key="2">
    <source>
        <dbReference type="ARBA" id="ARBA00006824"/>
    </source>
</evidence>
<accession>A0A8S1JE48</accession>
<gene>
    <name evidence="7" type="ORF">OSTQU699_LOCUS7363</name>
</gene>
<reference evidence="7" key="1">
    <citation type="submission" date="2020-12" db="EMBL/GenBank/DDBJ databases">
        <authorList>
            <person name="Iha C."/>
        </authorList>
    </citation>
    <scope>NUCLEOTIDE SEQUENCE</scope>
</reference>
<comment type="similarity">
    <text evidence="2 6">Belongs to the peroxisomal membrane protein PXMP2/4 family.</text>
</comment>
<evidence type="ECO:0000256" key="3">
    <source>
        <dbReference type="ARBA" id="ARBA00022692"/>
    </source>
</evidence>
<sequence>MLSLHRLNLRLQPQLVRSLAGAAGLCVGDALGQMASLGRVDGRRVARVGVYGLMFHAHACHLFYSAMDKLIFPGSPASPLCVATKLLLDQAVFSPTMCAAYYTAMKTLEGAPWEAPAALRQNLMPTVTAAWAFWVPAQTVNFRLVTPENRVLVSLGLSVLWNALLSTIATANERPLADSLGHIKTATAAGRTTNALMARTASFAAA</sequence>
<dbReference type="GO" id="GO:0016020">
    <property type="term" value="C:membrane"/>
    <property type="evidence" value="ECO:0007669"/>
    <property type="project" value="UniProtKB-SubCell"/>
</dbReference>
<keyword evidence="3" id="KW-0812">Transmembrane</keyword>
<keyword evidence="5" id="KW-0472">Membrane</keyword>
<dbReference type="PANTHER" id="PTHR11266:SF17">
    <property type="entry name" value="PROTEIN MPV17"/>
    <property type="match status" value="1"/>
</dbReference>
<comment type="subcellular location">
    <subcellularLocation>
        <location evidence="1">Membrane</location>
        <topology evidence="1">Multi-pass membrane protein</topology>
    </subcellularLocation>
</comment>
<proteinExistence type="inferred from homology"/>
<name>A0A8S1JE48_9CHLO</name>
<dbReference type="OrthoDB" id="10267969at2759"/>
<evidence type="ECO:0000256" key="6">
    <source>
        <dbReference type="RuleBase" id="RU363053"/>
    </source>
</evidence>
<keyword evidence="8" id="KW-1185">Reference proteome</keyword>
<protein>
    <submittedName>
        <fullName evidence="7">Uncharacterized protein</fullName>
    </submittedName>
</protein>
<evidence type="ECO:0000313" key="8">
    <source>
        <dbReference type="Proteomes" id="UP000708148"/>
    </source>
</evidence>
<dbReference type="PANTHER" id="PTHR11266">
    <property type="entry name" value="PEROXISOMAL MEMBRANE PROTEIN 2, PXMP2 MPV17"/>
    <property type="match status" value="1"/>
</dbReference>
<dbReference type="AlphaFoldDB" id="A0A8S1JE48"/>
<dbReference type="EMBL" id="CAJHUC010001684">
    <property type="protein sequence ID" value="CAD7702006.1"/>
    <property type="molecule type" value="Genomic_DNA"/>
</dbReference>
<dbReference type="InterPro" id="IPR007248">
    <property type="entry name" value="Mpv17_PMP22"/>
</dbReference>
<organism evidence="7 8">
    <name type="scientific">Ostreobium quekettii</name>
    <dbReference type="NCBI Taxonomy" id="121088"/>
    <lineage>
        <taxon>Eukaryota</taxon>
        <taxon>Viridiplantae</taxon>
        <taxon>Chlorophyta</taxon>
        <taxon>core chlorophytes</taxon>
        <taxon>Ulvophyceae</taxon>
        <taxon>TCBD clade</taxon>
        <taxon>Bryopsidales</taxon>
        <taxon>Ostreobineae</taxon>
        <taxon>Ostreobiaceae</taxon>
        <taxon>Ostreobium</taxon>
    </lineage>
</organism>
<dbReference type="GO" id="GO:0005737">
    <property type="term" value="C:cytoplasm"/>
    <property type="evidence" value="ECO:0007669"/>
    <property type="project" value="TreeGrafter"/>
</dbReference>
<evidence type="ECO:0000256" key="5">
    <source>
        <dbReference type="ARBA" id="ARBA00023136"/>
    </source>
</evidence>